<keyword evidence="3" id="KW-1015">Disulfide bond</keyword>
<dbReference type="PROSITE" id="PS51257">
    <property type="entry name" value="PROKAR_LIPOPROTEIN"/>
    <property type="match status" value="1"/>
</dbReference>
<evidence type="ECO:0000256" key="2">
    <source>
        <dbReference type="ARBA" id="ARBA00022748"/>
    </source>
</evidence>
<dbReference type="GO" id="GO:0016209">
    <property type="term" value="F:antioxidant activity"/>
    <property type="evidence" value="ECO:0007669"/>
    <property type="project" value="InterPro"/>
</dbReference>
<evidence type="ECO:0000259" key="5">
    <source>
        <dbReference type="PROSITE" id="PS51352"/>
    </source>
</evidence>
<organism evidence="6 7">
    <name type="scientific">Candidatus Alistipes avicola</name>
    <dbReference type="NCBI Taxonomy" id="2838432"/>
    <lineage>
        <taxon>Bacteria</taxon>
        <taxon>Pseudomonadati</taxon>
        <taxon>Bacteroidota</taxon>
        <taxon>Bacteroidia</taxon>
        <taxon>Bacteroidales</taxon>
        <taxon>Rikenellaceae</taxon>
        <taxon>Alistipes</taxon>
    </lineage>
</organism>
<dbReference type="AlphaFoldDB" id="A0A9D2IE31"/>
<dbReference type="GO" id="GO:0016491">
    <property type="term" value="F:oxidoreductase activity"/>
    <property type="evidence" value="ECO:0007669"/>
    <property type="project" value="InterPro"/>
</dbReference>
<dbReference type="Pfam" id="PF00578">
    <property type="entry name" value="AhpC-TSA"/>
    <property type="match status" value="1"/>
</dbReference>
<dbReference type="CDD" id="cd02966">
    <property type="entry name" value="TlpA_like_family"/>
    <property type="match status" value="1"/>
</dbReference>
<sequence length="378" mass="42362">MNHRFITSVFCGCVIFLTSCHSSTVKISGRLVGSDCRTVYVEQETQLGQTVIDSATVDSAGNFLLKIKEEDETPSLYNLVCNAERIPLFLAGGDHVTINAVGRVLPNYTVQGSAESELLRQFYQPFVAGLARLDELASLSREEALNEEGLLRIETAYKAEYLRIKREQLKFIIEHQSSLAAVYALYQRLPGDVFLFNLDGDLIYYRMVADALEESYPQSPYLPLLASEIARMETRINLVSSIAETGYPDLEMLDMFGNKVRLSSLQGKVILVEFWSAERGNSNALNAELKELYDRYADRGFEIYQVGIDTSKQAWVTAVQEQRLPWISVSDFKGEASPALGLYAVQKLPSNFLINREGVVIARDLYGDALEKALEAQF</sequence>
<dbReference type="InterPro" id="IPR025380">
    <property type="entry name" value="DUF4369"/>
</dbReference>
<dbReference type="Proteomes" id="UP000824259">
    <property type="component" value="Unassembled WGS sequence"/>
</dbReference>
<comment type="subcellular location">
    <subcellularLocation>
        <location evidence="1">Cell envelope</location>
    </subcellularLocation>
</comment>
<keyword evidence="2" id="KW-0201">Cytochrome c-type biogenesis</keyword>
<accession>A0A9D2IE31</accession>
<dbReference type="InterPro" id="IPR000866">
    <property type="entry name" value="AhpC/TSA"/>
</dbReference>
<name>A0A9D2IE31_9BACT</name>
<evidence type="ECO:0000256" key="3">
    <source>
        <dbReference type="ARBA" id="ARBA00023157"/>
    </source>
</evidence>
<gene>
    <name evidence="6" type="ORF">H9779_02225</name>
</gene>
<dbReference type="SUPFAM" id="SSF52833">
    <property type="entry name" value="Thioredoxin-like"/>
    <property type="match status" value="1"/>
</dbReference>
<dbReference type="InterPro" id="IPR036249">
    <property type="entry name" value="Thioredoxin-like_sf"/>
</dbReference>
<proteinExistence type="predicted"/>
<comment type="caution">
    <text evidence="6">The sequence shown here is derived from an EMBL/GenBank/DDBJ whole genome shotgun (WGS) entry which is preliminary data.</text>
</comment>
<dbReference type="EMBL" id="DWYR01000008">
    <property type="protein sequence ID" value="HJA98402.1"/>
    <property type="molecule type" value="Genomic_DNA"/>
</dbReference>
<reference evidence="6" key="2">
    <citation type="submission" date="2021-04" db="EMBL/GenBank/DDBJ databases">
        <authorList>
            <person name="Gilroy R."/>
        </authorList>
    </citation>
    <scope>NUCLEOTIDE SEQUENCE</scope>
    <source>
        <strain evidence="6">CHK169-11906</strain>
    </source>
</reference>
<keyword evidence="4" id="KW-0676">Redox-active center</keyword>
<evidence type="ECO:0000313" key="7">
    <source>
        <dbReference type="Proteomes" id="UP000824259"/>
    </source>
</evidence>
<dbReference type="Gene3D" id="3.40.30.10">
    <property type="entry name" value="Glutaredoxin"/>
    <property type="match status" value="1"/>
</dbReference>
<evidence type="ECO:0000313" key="6">
    <source>
        <dbReference type="EMBL" id="HJA98402.1"/>
    </source>
</evidence>
<dbReference type="PROSITE" id="PS51352">
    <property type="entry name" value="THIOREDOXIN_2"/>
    <property type="match status" value="1"/>
</dbReference>
<dbReference type="PANTHER" id="PTHR42852:SF6">
    <property type="entry name" value="THIOL:DISULFIDE INTERCHANGE PROTEIN DSBE"/>
    <property type="match status" value="1"/>
</dbReference>
<dbReference type="Pfam" id="PF14289">
    <property type="entry name" value="DUF4369"/>
    <property type="match status" value="1"/>
</dbReference>
<dbReference type="InterPro" id="IPR013766">
    <property type="entry name" value="Thioredoxin_domain"/>
</dbReference>
<dbReference type="GO" id="GO:0030313">
    <property type="term" value="C:cell envelope"/>
    <property type="evidence" value="ECO:0007669"/>
    <property type="project" value="UniProtKB-SubCell"/>
</dbReference>
<dbReference type="PANTHER" id="PTHR42852">
    <property type="entry name" value="THIOL:DISULFIDE INTERCHANGE PROTEIN DSBE"/>
    <property type="match status" value="1"/>
</dbReference>
<feature type="domain" description="Thioredoxin" evidence="5">
    <location>
        <begin position="241"/>
        <end position="378"/>
    </location>
</feature>
<evidence type="ECO:0000256" key="1">
    <source>
        <dbReference type="ARBA" id="ARBA00004196"/>
    </source>
</evidence>
<reference evidence="6" key="1">
    <citation type="journal article" date="2021" name="PeerJ">
        <title>Extensive microbial diversity within the chicken gut microbiome revealed by metagenomics and culture.</title>
        <authorList>
            <person name="Gilroy R."/>
            <person name="Ravi A."/>
            <person name="Getino M."/>
            <person name="Pursley I."/>
            <person name="Horton D.L."/>
            <person name="Alikhan N.F."/>
            <person name="Baker D."/>
            <person name="Gharbi K."/>
            <person name="Hall N."/>
            <person name="Watson M."/>
            <person name="Adriaenssens E.M."/>
            <person name="Foster-Nyarko E."/>
            <person name="Jarju S."/>
            <person name="Secka A."/>
            <person name="Antonio M."/>
            <person name="Oren A."/>
            <person name="Chaudhuri R.R."/>
            <person name="La Ragione R."/>
            <person name="Hildebrand F."/>
            <person name="Pallen M.J."/>
        </authorList>
    </citation>
    <scope>NUCLEOTIDE SEQUENCE</scope>
    <source>
        <strain evidence="6">CHK169-11906</strain>
    </source>
</reference>
<dbReference type="InterPro" id="IPR050553">
    <property type="entry name" value="Thioredoxin_ResA/DsbE_sf"/>
</dbReference>
<protein>
    <submittedName>
        <fullName evidence="6">AhpC/TSA family protein</fullName>
    </submittedName>
</protein>
<evidence type="ECO:0000256" key="4">
    <source>
        <dbReference type="ARBA" id="ARBA00023284"/>
    </source>
</evidence>
<dbReference type="GO" id="GO:0017004">
    <property type="term" value="P:cytochrome complex assembly"/>
    <property type="evidence" value="ECO:0007669"/>
    <property type="project" value="UniProtKB-KW"/>
</dbReference>